<keyword evidence="1" id="KW-0238">DNA-binding</keyword>
<dbReference type="GO" id="GO:0005829">
    <property type="term" value="C:cytosol"/>
    <property type="evidence" value="ECO:0007669"/>
    <property type="project" value="TreeGrafter"/>
</dbReference>
<dbReference type="PROSITE" id="PS50943">
    <property type="entry name" value="HTH_CROC1"/>
    <property type="match status" value="1"/>
</dbReference>
<reference evidence="3 5" key="1">
    <citation type="submission" date="2016-06" db="EMBL/GenBank/DDBJ databases">
        <title>Bacterial characters and pathogenicity of Xenorhabdus hominickii from an entomopathogenic nematode, Steinernema monticolum.</title>
        <authorList>
            <person name="Park Y."/>
            <person name="Kim Y."/>
        </authorList>
    </citation>
    <scope>NUCLEOTIDE SEQUENCE [LARGE SCALE GENOMIC DNA]</scope>
    <source>
        <strain evidence="3 5">ANU1</strain>
    </source>
</reference>
<dbReference type="Gene3D" id="1.10.260.40">
    <property type="entry name" value="lambda repressor-like DNA-binding domains"/>
    <property type="match status" value="1"/>
</dbReference>
<dbReference type="CDD" id="cd00093">
    <property type="entry name" value="HTH_XRE"/>
    <property type="match status" value="1"/>
</dbReference>
<dbReference type="InterPro" id="IPR001387">
    <property type="entry name" value="Cro/C1-type_HTH"/>
</dbReference>
<dbReference type="RefSeq" id="WP_069317757.1">
    <property type="nucleotide sequence ID" value="NZ_CAWNQJ010000001.1"/>
</dbReference>
<protein>
    <submittedName>
        <fullName evidence="4">Repressor of flagellae, MrxJ</fullName>
    </submittedName>
    <submittedName>
        <fullName evidence="3">Transcriptional regulator</fullName>
    </submittedName>
</protein>
<dbReference type="PANTHER" id="PTHR46797">
    <property type="entry name" value="HTH-TYPE TRANSCRIPTIONAL REGULATOR"/>
    <property type="match status" value="1"/>
</dbReference>
<dbReference type="InterPro" id="IPR010982">
    <property type="entry name" value="Lambda_DNA-bd_dom_sf"/>
</dbReference>
<dbReference type="SMART" id="SM00530">
    <property type="entry name" value="HTH_XRE"/>
    <property type="match status" value="1"/>
</dbReference>
<keyword evidence="4" id="KW-0966">Cell projection</keyword>
<evidence type="ECO:0000256" key="1">
    <source>
        <dbReference type="ARBA" id="ARBA00023125"/>
    </source>
</evidence>
<gene>
    <name evidence="3" type="ORF">A9255_17040</name>
    <name evidence="4" type="ORF">Xhom_01118</name>
</gene>
<evidence type="ECO:0000313" key="3">
    <source>
        <dbReference type="EMBL" id="AOM42109.1"/>
    </source>
</evidence>
<dbReference type="Proteomes" id="UP000225433">
    <property type="component" value="Unassembled WGS sequence"/>
</dbReference>
<name>A0A2G0QFW8_XENHO</name>
<evidence type="ECO:0000313" key="5">
    <source>
        <dbReference type="Proteomes" id="UP000094600"/>
    </source>
</evidence>
<dbReference type="EMBL" id="CP016176">
    <property type="protein sequence ID" value="AOM42109.1"/>
    <property type="molecule type" value="Genomic_DNA"/>
</dbReference>
<keyword evidence="4" id="KW-0969">Cilium</keyword>
<proteinExistence type="predicted"/>
<dbReference type="PANTHER" id="PTHR46797:SF1">
    <property type="entry name" value="METHYLPHOSPHONATE SYNTHASE"/>
    <property type="match status" value="1"/>
</dbReference>
<dbReference type="InterPro" id="IPR050807">
    <property type="entry name" value="TransReg_Diox_bact_type"/>
</dbReference>
<evidence type="ECO:0000313" key="6">
    <source>
        <dbReference type="Proteomes" id="UP000225433"/>
    </source>
</evidence>
<dbReference type="AlphaFoldDB" id="A0A2G0QFW8"/>
<dbReference type="OrthoDB" id="5683219at2"/>
<dbReference type="GO" id="GO:0003700">
    <property type="term" value="F:DNA-binding transcription factor activity"/>
    <property type="evidence" value="ECO:0007669"/>
    <property type="project" value="TreeGrafter"/>
</dbReference>
<dbReference type="STRING" id="351679.A9255_17040"/>
<feature type="domain" description="HTH cro/C1-type" evidence="2">
    <location>
        <begin position="12"/>
        <end position="66"/>
    </location>
</feature>
<dbReference type="Proteomes" id="UP000094600">
    <property type="component" value="Chromosome"/>
</dbReference>
<dbReference type="EMBL" id="NJAI01000001">
    <property type="protein sequence ID" value="PHM58107.1"/>
    <property type="molecule type" value="Genomic_DNA"/>
</dbReference>
<evidence type="ECO:0000259" key="2">
    <source>
        <dbReference type="PROSITE" id="PS50943"/>
    </source>
</evidence>
<dbReference type="GO" id="GO:0003677">
    <property type="term" value="F:DNA binding"/>
    <property type="evidence" value="ECO:0007669"/>
    <property type="project" value="UniProtKB-KW"/>
</dbReference>
<dbReference type="Pfam" id="PF01381">
    <property type="entry name" value="HTH_3"/>
    <property type="match status" value="1"/>
</dbReference>
<organism evidence="4 6">
    <name type="scientific">Xenorhabdus hominickii</name>
    <dbReference type="NCBI Taxonomy" id="351679"/>
    <lineage>
        <taxon>Bacteria</taxon>
        <taxon>Pseudomonadati</taxon>
        <taxon>Pseudomonadota</taxon>
        <taxon>Gammaproteobacteria</taxon>
        <taxon>Enterobacterales</taxon>
        <taxon>Morganellaceae</taxon>
        <taxon>Xenorhabdus</taxon>
    </lineage>
</organism>
<keyword evidence="4" id="KW-0282">Flagellum</keyword>
<reference evidence="4 6" key="2">
    <citation type="journal article" date="2017" name="Nat. Microbiol.">
        <title>Natural product diversity associated with the nematode symbionts Photorhabdus and Xenorhabdus.</title>
        <authorList>
            <person name="Tobias N.J."/>
            <person name="Wolff H."/>
            <person name="Djahanschiri B."/>
            <person name="Grundmann F."/>
            <person name="Kronenwerth M."/>
            <person name="Shi Y.M."/>
            <person name="Simonyi S."/>
            <person name="Grun P."/>
            <person name="Shapiro-Ilan D."/>
            <person name="Pidot S.J."/>
            <person name="Stinear T.P."/>
            <person name="Ebersberger I."/>
            <person name="Bode H.B."/>
        </authorList>
    </citation>
    <scope>NUCLEOTIDE SEQUENCE [LARGE SCALE GENOMIC DNA]</scope>
    <source>
        <strain evidence="4 6">DSM 17903</strain>
    </source>
</reference>
<dbReference type="SUPFAM" id="SSF47413">
    <property type="entry name" value="lambda repressor-like DNA-binding domains"/>
    <property type="match status" value="1"/>
</dbReference>
<sequence>MEEANLLVGQRIQAKRKELGITATALAKQIGISQQQLSRYERGTNRINLAHLVAITKLLSTPISWFFEDCYESGNEKEDNTVNKLTDQYIPIAETIIGKNGF</sequence>
<evidence type="ECO:0000313" key="4">
    <source>
        <dbReference type="EMBL" id="PHM58107.1"/>
    </source>
</evidence>
<dbReference type="KEGG" id="xho:A9255_17040"/>
<keyword evidence="5" id="KW-1185">Reference proteome</keyword>
<accession>A0A2G0QFW8</accession>